<evidence type="ECO:0008006" key="10">
    <source>
        <dbReference type="Google" id="ProtNLM"/>
    </source>
</evidence>
<dbReference type="PROSITE" id="PS00688">
    <property type="entry name" value="SIGMA54_INTERACT_3"/>
    <property type="match status" value="1"/>
</dbReference>
<dbReference type="InterPro" id="IPR027417">
    <property type="entry name" value="P-loop_NTPase"/>
</dbReference>
<evidence type="ECO:0000256" key="1">
    <source>
        <dbReference type="ARBA" id="ARBA00022741"/>
    </source>
</evidence>
<dbReference type="Gene3D" id="3.40.50.300">
    <property type="entry name" value="P-loop containing nucleotide triphosphate hydrolases"/>
    <property type="match status" value="1"/>
</dbReference>
<evidence type="ECO:0000256" key="4">
    <source>
        <dbReference type="ARBA" id="ARBA00023125"/>
    </source>
</evidence>
<sequence length="465" mass="52980">MSLKSRLITTEYFKEWDVDILLDILENADNAIIVIDYKGTVVYINRFYAERMGVKPEKLLGRNLYDIEPQAKLIRVMEEGGSQEENKVEYIKSLKIDSVGLAFPLYNQKKEKVGACAIFKDVTQVVELTRKLQKTKEMVQYLASQLEASELPISFQSYISLNKELKKTLSLAAKVANTNCTILIQGESGVGKEVMAKCIHSASNRKEQPMVKVNCASIPENLLESELFGYEEGAFTGARKGGKLGKFELANKGTILLDEIGDMSLTMQSKLLRVLQEKELERVGGTKTIKLDVRVIAATNRNLEEMVEKNEFRSDLYYRLHVVPIHIPPLRSRREDIMPLVRYFITRNGGDESTDLTPGSIRVLEEYDWPGNVRELQNVIEYAMIVKTGNMLEIKDFPQYLRGDECPDEQGDECPRKLKDAVEELEKSMIKNSLKRNNGNKSMAINELGLSRRSFYEKMEKYGLK</sequence>
<dbReference type="GeneID" id="93162986"/>
<dbReference type="PROSITE" id="PS50045">
    <property type="entry name" value="SIGMA54_INTERACT_4"/>
    <property type="match status" value="1"/>
</dbReference>
<dbReference type="Gene3D" id="1.10.10.60">
    <property type="entry name" value="Homeodomain-like"/>
    <property type="match status" value="1"/>
</dbReference>
<evidence type="ECO:0000256" key="3">
    <source>
        <dbReference type="ARBA" id="ARBA00023015"/>
    </source>
</evidence>
<dbReference type="CDD" id="cd00130">
    <property type="entry name" value="PAS"/>
    <property type="match status" value="1"/>
</dbReference>
<dbReference type="OrthoDB" id="9764280at2"/>
<dbReference type="SUPFAM" id="SSF52540">
    <property type="entry name" value="P-loop containing nucleoside triphosphate hydrolases"/>
    <property type="match status" value="1"/>
</dbReference>
<dbReference type="PANTHER" id="PTHR32071">
    <property type="entry name" value="TRANSCRIPTIONAL REGULATORY PROTEIN"/>
    <property type="match status" value="1"/>
</dbReference>
<name>A0A0J9BFY6_9FIRM</name>
<feature type="domain" description="PAS" evidence="7">
    <location>
        <begin position="17"/>
        <end position="67"/>
    </location>
</feature>
<dbReference type="PANTHER" id="PTHR32071:SF57">
    <property type="entry name" value="C4-DICARBOXYLATE TRANSPORT TRANSCRIPTIONAL REGULATORY PROTEIN DCTD"/>
    <property type="match status" value="1"/>
</dbReference>
<dbReference type="SMART" id="SM00091">
    <property type="entry name" value="PAS"/>
    <property type="match status" value="1"/>
</dbReference>
<dbReference type="SMART" id="SM00382">
    <property type="entry name" value="AAA"/>
    <property type="match status" value="1"/>
</dbReference>
<dbReference type="Gene3D" id="3.30.450.20">
    <property type="entry name" value="PAS domain"/>
    <property type="match status" value="1"/>
</dbReference>
<feature type="domain" description="Sigma-54 factor interaction" evidence="6">
    <location>
        <begin position="158"/>
        <end position="385"/>
    </location>
</feature>
<dbReference type="Pfam" id="PF00158">
    <property type="entry name" value="Sigma54_activat"/>
    <property type="match status" value="1"/>
</dbReference>
<dbReference type="Proteomes" id="UP000037392">
    <property type="component" value="Unassembled WGS sequence"/>
</dbReference>
<protein>
    <recommendedName>
        <fullName evidence="10">Sigma-54 factor interaction domain-containing protein</fullName>
    </recommendedName>
</protein>
<dbReference type="GO" id="GO:0006355">
    <property type="term" value="P:regulation of DNA-templated transcription"/>
    <property type="evidence" value="ECO:0007669"/>
    <property type="project" value="InterPro"/>
</dbReference>
<dbReference type="InterPro" id="IPR025944">
    <property type="entry name" value="Sigma_54_int_dom_CS"/>
</dbReference>
<dbReference type="PROSITE" id="PS00675">
    <property type="entry name" value="SIGMA54_INTERACT_1"/>
    <property type="match status" value="1"/>
</dbReference>
<dbReference type="GO" id="GO:0005524">
    <property type="term" value="F:ATP binding"/>
    <property type="evidence" value="ECO:0007669"/>
    <property type="project" value="UniProtKB-KW"/>
</dbReference>
<dbReference type="NCBIfam" id="TIGR00229">
    <property type="entry name" value="sensory_box"/>
    <property type="match status" value="1"/>
</dbReference>
<dbReference type="InterPro" id="IPR002197">
    <property type="entry name" value="HTH_Fis"/>
</dbReference>
<dbReference type="InterPro" id="IPR035965">
    <property type="entry name" value="PAS-like_dom_sf"/>
</dbReference>
<dbReference type="FunFam" id="3.40.50.300:FF:000006">
    <property type="entry name" value="DNA-binding transcriptional regulator NtrC"/>
    <property type="match status" value="1"/>
</dbReference>
<keyword evidence="3" id="KW-0805">Transcription regulation</keyword>
<evidence type="ECO:0000313" key="8">
    <source>
        <dbReference type="EMBL" id="KMW11146.1"/>
    </source>
</evidence>
<reference evidence="8 9" key="1">
    <citation type="submission" date="2011-04" db="EMBL/GenBank/DDBJ databases">
        <title>The Genome Sequence of Clostridium citroniae WAL-19142.</title>
        <authorList>
            <consortium name="The Broad Institute Genome Sequencing Platform"/>
            <person name="Earl A."/>
            <person name="Ward D."/>
            <person name="Feldgarden M."/>
            <person name="Gevers D."/>
            <person name="Warren Y.A."/>
            <person name="Tyrrell K.L."/>
            <person name="Citron D.M."/>
            <person name="Goldstein E.J."/>
            <person name="Daigneault M."/>
            <person name="Allen-Vercoe E."/>
            <person name="Young S.K."/>
            <person name="Zeng Q."/>
            <person name="Gargeya S."/>
            <person name="Fitzgerald M."/>
            <person name="Haas B."/>
            <person name="Abouelleil A."/>
            <person name="Alvarado L."/>
            <person name="Arachchi H.M."/>
            <person name="Berlin A."/>
            <person name="Brown A."/>
            <person name="Chapman S.B."/>
            <person name="Chen Z."/>
            <person name="Dunbar C."/>
            <person name="Freedman E."/>
            <person name="Gearin G."/>
            <person name="Gellesch M."/>
            <person name="Goldberg J."/>
            <person name="Griggs A."/>
            <person name="Gujja S."/>
            <person name="Heilman E.R."/>
            <person name="Heiman D."/>
            <person name="Howarth C."/>
            <person name="Larson L."/>
            <person name="Lui A."/>
            <person name="MacDonald P.J."/>
            <person name="Mehta T."/>
            <person name="Montmayeur A."/>
            <person name="Murphy C."/>
            <person name="Neiman D."/>
            <person name="Pearson M."/>
            <person name="Priest M."/>
            <person name="Roberts A."/>
            <person name="Saif S."/>
            <person name="Shea T."/>
            <person name="Shenoy N."/>
            <person name="Sisk P."/>
            <person name="Stolte C."/>
            <person name="Sykes S."/>
            <person name="White J."/>
            <person name="Yandava C."/>
            <person name="Wortman J."/>
            <person name="Nusbaum C."/>
            <person name="Birren B."/>
        </authorList>
    </citation>
    <scope>NUCLEOTIDE SEQUENCE [LARGE SCALE GENOMIC DNA]</scope>
    <source>
        <strain evidence="8 9">WAL-19142</strain>
    </source>
</reference>
<keyword evidence="5" id="KW-0804">Transcription</keyword>
<evidence type="ECO:0000259" key="6">
    <source>
        <dbReference type="PROSITE" id="PS50045"/>
    </source>
</evidence>
<evidence type="ECO:0000313" key="9">
    <source>
        <dbReference type="Proteomes" id="UP000037392"/>
    </source>
</evidence>
<dbReference type="SUPFAM" id="SSF46689">
    <property type="entry name" value="Homeodomain-like"/>
    <property type="match status" value="1"/>
</dbReference>
<dbReference type="Gene3D" id="1.10.8.60">
    <property type="match status" value="1"/>
</dbReference>
<dbReference type="Pfam" id="PF00989">
    <property type="entry name" value="PAS"/>
    <property type="match status" value="1"/>
</dbReference>
<dbReference type="Pfam" id="PF02954">
    <property type="entry name" value="HTH_8"/>
    <property type="match status" value="1"/>
</dbReference>
<gene>
    <name evidence="8" type="ORF">HMPREF9470_00433</name>
</gene>
<dbReference type="RefSeq" id="WP_156200004.1">
    <property type="nucleotide sequence ID" value="NZ_KQ235875.1"/>
</dbReference>
<keyword evidence="2" id="KW-0067">ATP-binding</keyword>
<dbReference type="EMBL" id="ADLK01000056">
    <property type="protein sequence ID" value="KMW11146.1"/>
    <property type="molecule type" value="Genomic_DNA"/>
</dbReference>
<dbReference type="InterPro" id="IPR025943">
    <property type="entry name" value="Sigma_54_int_dom_ATP-bd_2"/>
</dbReference>
<dbReference type="InterPro" id="IPR003593">
    <property type="entry name" value="AAA+_ATPase"/>
</dbReference>
<dbReference type="Pfam" id="PF25601">
    <property type="entry name" value="AAA_lid_14"/>
    <property type="match status" value="1"/>
</dbReference>
<dbReference type="PROSITE" id="PS50112">
    <property type="entry name" value="PAS"/>
    <property type="match status" value="1"/>
</dbReference>
<dbReference type="AlphaFoldDB" id="A0A0J9BFY6"/>
<dbReference type="PROSITE" id="PS00676">
    <property type="entry name" value="SIGMA54_INTERACT_2"/>
    <property type="match status" value="1"/>
</dbReference>
<dbReference type="SUPFAM" id="SSF55785">
    <property type="entry name" value="PYP-like sensor domain (PAS domain)"/>
    <property type="match status" value="1"/>
</dbReference>
<proteinExistence type="predicted"/>
<keyword evidence="1" id="KW-0547">Nucleotide-binding</keyword>
<keyword evidence="4" id="KW-0238">DNA-binding</keyword>
<dbReference type="PATRIC" id="fig|742734.4.peg.461"/>
<dbReference type="InterPro" id="IPR000014">
    <property type="entry name" value="PAS"/>
</dbReference>
<evidence type="ECO:0000259" key="7">
    <source>
        <dbReference type="PROSITE" id="PS50112"/>
    </source>
</evidence>
<dbReference type="InterPro" id="IPR025662">
    <property type="entry name" value="Sigma_54_int_dom_ATP-bd_1"/>
</dbReference>
<organism evidence="8 9">
    <name type="scientific">[Clostridium] citroniae WAL-19142</name>
    <dbReference type="NCBI Taxonomy" id="742734"/>
    <lineage>
        <taxon>Bacteria</taxon>
        <taxon>Bacillati</taxon>
        <taxon>Bacillota</taxon>
        <taxon>Clostridia</taxon>
        <taxon>Lachnospirales</taxon>
        <taxon>Lachnospiraceae</taxon>
        <taxon>Enterocloster</taxon>
    </lineage>
</organism>
<dbReference type="InterPro" id="IPR002078">
    <property type="entry name" value="Sigma_54_int"/>
</dbReference>
<dbReference type="InterPro" id="IPR009057">
    <property type="entry name" value="Homeodomain-like_sf"/>
</dbReference>
<dbReference type="GO" id="GO:0043565">
    <property type="term" value="F:sequence-specific DNA binding"/>
    <property type="evidence" value="ECO:0007669"/>
    <property type="project" value="InterPro"/>
</dbReference>
<accession>A0A0J9BFY6</accession>
<dbReference type="InterPro" id="IPR013767">
    <property type="entry name" value="PAS_fold"/>
</dbReference>
<dbReference type="InterPro" id="IPR058031">
    <property type="entry name" value="AAA_lid_NorR"/>
</dbReference>
<comment type="caution">
    <text evidence="8">The sequence shown here is derived from an EMBL/GenBank/DDBJ whole genome shotgun (WGS) entry which is preliminary data.</text>
</comment>
<dbReference type="PRINTS" id="PR01590">
    <property type="entry name" value="HTHFIS"/>
</dbReference>
<evidence type="ECO:0000256" key="2">
    <source>
        <dbReference type="ARBA" id="ARBA00022840"/>
    </source>
</evidence>
<dbReference type="CDD" id="cd00009">
    <property type="entry name" value="AAA"/>
    <property type="match status" value="1"/>
</dbReference>
<evidence type="ECO:0000256" key="5">
    <source>
        <dbReference type="ARBA" id="ARBA00023163"/>
    </source>
</evidence>